<dbReference type="InterPro" id="IPR013324">
    <property type="entry name" value="RNA_pol_sigma_r3/r4-like"/>
</dbReference>
<feature type="domain" description="RNA polymerase sigma factor 70 region 4 type 2" evidence="7">
    <location>
        <begin position="137"/>
        <end position="189"/>
    </location>
</feature>
<evidence type="ECO:0000259" key="6">
    <source>
        <dbReference type="Pfam" id="PF04542"/>
    </source>
</evidence>
<keyword evidence="2" id="KW-0805">Transcription regulation</keyword>
<dbReference type="InterPro" id="IPR007627">
    <property type="entry name" value="RNA_pol_sigma70_r2"/>
</dbReference>
<dbReference type="STRING" id="1194090.SAMN05443144_101259"/>
<dbReference type="Proteomes" id="UP000184041">
    <property type="component" value="Unassembled WGS sequence"/>
</dbReference>
<evidence type="ECO:0000313" key="8">
    <source>
        <dbReference type="EMBL" id="SHE41977.1"/>
    </source>
</evidence>
<evidence type="ECO:0000256" key="5">
    <source>
        <dbReference type="ARBA" id="ARBA00023163"/>
    </source>
</evidence>
<reference evidence="8 9" key="1">
    <citation type="submission" date="2016-11" db="EMBL/GenBank/DDBJ databases">
        <authorList>
            <person name="Jaros S."/>
            <person name="Januszkiewicz K."/>
            <person name="Wedrychowicz H."/>
        </authorList>
    </citation>
    <scope>NUCLEOTIDE SEQUENCE [LARGE SCALE GENOMIC DNA]</scope>
    <source>
        <strain evidence="8 9">DSM 21986</strain>
    </source>
</reference>
<dbReference type="SUPFAM" id="SSF88946">
    <property type="entry name" value="Sigma2 domain of RNA polymerase sigma factors"/>
    <property type="match status" value="1"/>
</dbReference>
<dbReference type="InterPro" id="IPR014284">
    <property type="entry name" value="RNA_pol_sigma-70_dom"/>
</dbReference>
<dbReference type="RefSeq" id="WP_073058994.1">
    <property type="nucleotide sequence ID" value="NZ_FQUS01000001.1"/>
</dbReference>
<keyword evidence="4" id="KW-0238">DNA-binding</keyword>
<dbReference type="GO" id="GO:0006352">
    <property type="term" value="P:DNA-templated transcription initiation"/>
    <property type="evidence" value="ECO:0007669"/>
    <property type="project" value="InterPro"/>
</dbReference>
<accession>A0A1M4TCI9</accession>
<dbReference type="PANTHER" id="PTHR43133">
    <property type="entry name" value="RNA POLYMERASE ECF-TYPE SIGMA FACTO"/>
    <property type="match status" value="1"/>
</dbReference>
<comment type="similarity">
    <text evidence="1">Belongs to the sigma-70 factor family. ECF subfamily.</text>
</comment>
<feature type="domain" description="RNA polymerase sigma-70 region 2" evidence="6">
    <location>
        <begin position="32"/>
        <end position="99"/>
    </location>
</feature>
<keyword evidence="9" id="KW-1185">Reference proteome</keyword>
<dbReference type="SUPFAM" id="SSF88659">
    <property type="entry name" value="Sigma3 and sigma4 domains of RNA polymerase sigma factors"/>
    <property type="match status" value="1"/>
</dbReference>
<dbReference type="GO" id="GO:0003677">
    <property type="term" value="F:DNA binding"/>
    <property type="evidence" value="ECO:0007669"/>
    <property type="project" value="UniProtKB-KW"/>
</dbReference>
<proteinExistence type="inferred from homology"/>
<gene>
    <name evidence="8" type="ORF">SAMN05443144_101259</name>
</gene>
<evidence type="ECO:0000313" key="9">
    <source>
        <dbReference type="Proteomes" id="UP000184041"/>
    </source>
</evidence>
<dbReference type="EMBL" id="FQUS01000001">
    <property type="protein sequence ID" value="SHE41977.1"/>
    <property type="molecule type" value="Genomic_DNA"/>
</dbReference>
<dbReference type="PANTHER" id="PTHR43133:SF8">
    <property type="entry name" value="RNA POLYMERASE SIGMA FACTOR HI_1459-RELATED"/>
    <property type="match status" value="1"/>
</dbReference>
<evidence type="ECO:0000259" key="7">
    <source>
        <dbReference type="Pfam" id="PF08281"/>
    </source>
</evidence>
<dbReference type="InterPro" id="IPR013325">
    <property type="entry name" value="RNA_pol_sigma_r2"/>
</dbReference>
<dbReference type="InterPro" id="IPR039425">
    <property type="entry name" value="RNA_pol_sigma-70-like"/>
</dbReference>
<dbReference type="InterPro" id="IPR036388">
    <property type="entry name" value="WH-like_DNA-bd_sf"/>
</dbReference>
<dbReference type="NCBIfam" id="TIGR02937">
    <property type="entry name" value="sigma70-ECF"/>
    <property type="match status" value="1"/>
</dbReference>
<dbReference type="CDD" id="cd06171">
    <property type="entry name" value="Sigma70_r4"/>
    <property type="match status" value="1"/>
</dbReference>
<dbReference type="Pfam" id="PF04542">
    <property type="entry name" value="Sigma70_r2"/>
    <property type="match status" value="1"/>
</dbReference>
<protein>
    <submittedName>
        <fullName evidence="8">RNA polymerase sigma-70 factor, ECF subfamily</fullName>
    </submittedName>
</protein>
<name>A0A1M4TCI9_9BACT</name>
<dbReference type="OrthoDB" id="9798255at2"/>
<dbReference type="Gene3D" id="1.10.1740.10">
    <property type="match status" value="1"/>
</dbReference>
<dbReference type="GO" id="GO:0016987">
    <property type="term" value="F:sigma factor activity"/>
    <property type="evidence" value="ECO:0007669"/>
    <property type="project" value="UniProtKB-KW"/>
</dbReference>
<keyword evidence="3" id="KW-0731">Sigma factor</keyword>
<dbReference type="InterPro" id="IPR013249">
    <property type="entry name" value="RNA_pol_sigma70_r4_t2"/>
</dbReference>
<dbReference type="Gene3D" id="1.10.10.10">
    <property type="entry name" value="Winged helix-like DNA-binding domain superfamily/Winged helix DNA-binding domain"/>
    <property type="match status" value="1"/>
</dbReference>
<evidence type="ECO:0000256" key="2">
    <source>
        <dbReference type="ARBA" id="ARBA00023015"/>
    </source>
</evidence>
<evidence type="ECO:0000256" key="1">
    <source>
        <dbReference type="ARBA" id="ARBA00010641"/>
    </source>
</evidence>
<evidence type="ECO:0000256" key="4">
    <source>
        <dbReference type="ARBA" id="ARBA00023125"/>
    </source>
</evidence>
<dbReference type="AlphaFoldDB" id="A0A1M4TCI9"/>
<dbReference type="Pfam" id="PF08281">
    <property type="entry name" value="Sigma70_r4_2"/>
    <property type="match status" value="1"/>
</dbReference>
<organism evidence="8 9">
    <name type="scientific">Fodinibius roseus</name>
    <dbReference type="NCBI Taxonomy" id="1194090"/>
    <lineage>
        <taxon>Bacteria</taxon>
        <taxon>Pseudomonadati</taxon>
        <taxon>Balneolota</taxon>
        <taxon>Balneolia</taxon>
        <taxon>Balneolales</taxon>
        <taxon>Balneolaceae</taxon>
        <taxon>Fodinibius</taxon>
    </lineage>
</organism>
<evidence type="ECO:0000256" key="3">
    <source>
        <dbReference type="ARBA" id="ARBA00023082"/>
    </source>
</evidence>
<keyword evidence="5" id="KW-0804">Transcription</keyword>
<sequence length="204" mass="24230">MEAMSRAKLQQMSDEDLMEHFQSGYEEAFNLLVDRYQDRLHNFLYRYTHNHQDCEDLVQETFFRVFRSRHSYERIAKFSTWMYTIAINLAKSLYKKKKRMTTVTIHKDPDDSEDRPMKLEDTGILPDDSLHEKMCMDELEKALMELSEDFREVVVLRDIQQLTYEEIAEIADLPMGTVKSRINRGRAHLQELLENHVYPGTISA</sequence>